<gene>
    <name evidence="3" type="ORF">EVOR1521_LOCUS1697</name>
</gene>
<dbReference type="PANTHER" id="PTHR36851">
    <property type="entry name" value="UNNAMED PRODUCT"/>
    <property type="match status" value="1"/>
</dbReference>
<dbReference type="AlphaFoldDB" id="A0AA36MH99"/>
<evidence type="ECO:0000256" key="1">
    <source>
        <dbReference type="SAM" id="Phobius"/>
    </source>
</evidence>
<feature type="domain" description="Glycosyltransferase 2-like" evidence="2">
    <location>
        <begin position="359"/>
        <end position="534"/>
    </location>
</feature>
<keyword evidence="4" id="KW-1185">Reference proteome</keyword>
<evidence type="ECO:0000259" key="2">
    <source>
        <dbReference type="Pfam" id="PF13632"/>
    </source>
</evidence>
<comment type="caution">
    <text evidence="3">The sequence shown here is derived from an EMBL/GenBank/DDBJ whole genome shotgun (WGS) entry which is preliminary data.</text>
</comment>
<dbReference type="Proteomes" id="UP001178507">
    <property type="component" value="Unassembled WGS sequence"/>
</dbReference>
<evidence type="ECO:0000313" key="4">
    <source>
        <dbReference type="Proteomes" id="UP001178507"/>
    </source>
</evidence>
<sequence>QLLWGSTRTWRHRRAAVSQSVVFNSPRLKMGREAWIPPYDDWAKEAETKFWFGKWRHSSSQLGFGFLHQDGRPRPQYSSRDDWSGQDAFARVEALTPRERLVPVDNREVRLCCSLRCQEGVASIDDLYSLRDPDVLLQVLQLNQEQLLHNSWRRGAFMAVQLLARALPALVIYGGTFSLMVCAICQYRWGVLLSLTMFSIYMVHLSVSILVYSVLGLFHVWRDSTEDWPSRVEEFEHLQQQEELDITAGEVLHVVILPSFRTPLEVLENTLRSLAEFDMADRQLALCLAFEEREDDAQEKEKALRKVFQSQFAFITATYHPSQLPNHLPGKSSNECWAFQQLCKDLEAQGLQSCDPRVVITIMDDDSYMHPKYFEALTYYFLAAGPSCRYMRIWQPPICHFKNFLRQPVLVQISSLFSTLSELAGLANPLDCHVTYSTYSISLVLATAVGGWDPDFLAEDWHMFAKCAVKSEGRLRCVPIFLPVLNYTPEEDTYWQTLCSRWTQAKRHALGVSEVVYVLSASFLAFLELPSWRSNLIYCLTKPAWPSGRLSQVFVVAPGAWPTLPTGQADIARL</sequence>
<keyword evidence="1" id="KW-0472">Membrane</keyword>
<name>A0AA36MH99_9DINO</name>
<dbReference type="SUPFAM" id="SSF53448">
    <property type="entry name" value="Nucleotide-diphospho-sugar transferases"/>
    <property type="match status" value="1"/>
</dbReference>
<proteinExistence type="predicted"/>
<dbReference type="PANTHER" id="PTHR36851:SF1">
    <property type="entry name" value="GLYCO_TRANS_2-LIKE DOMAIN-CONTAINING PROTEIN"/>
    <property type="match status" value="1"/>
</dbReference>
<reference evidence="3" key="1">
    <citation type="submission" date="2023-08" db="EMBL/GenBank/DDBJ databases">
        <authorList>
            <person name="Chen Y."/>
            <person name="Shah S."/>
            <person name="Dougan E. K."/>
            <person name="Thang M."/>
            <person name="Chan C."/>
        </authorList>
    </citation>
    <scope>NUCLEOTIDE SEQUENCE</scope>
</reference>
<feature type="transmembrane region" description="Helical" evidence="1">
    <location>
        <begin position="201"/>
        <end position="221"/>
    </location>
</feature>
<protein>
    <recommendedName>
        <fullName evidence="2">Glycosyltransferase 2-like domain-containing protein</fullName>
    </recommendedName>
</protein>
<accession>A0AA36MH99</accession>
<feature type="non-terminal residue" evidence="3">
    <location>
        <position position="574"/>
    </location>
</feature>
<dbReference type="Pfam" id="PF13632">
    <property type="entry name" value="Glyco_trans_2_3"/>
    <property type="match status" value="1"/>
</dbReference>
<keyword evidence="1" id="KW-0812">Transmembrane</keyword>
<dbReference type="InterPro" id="IPR001173">
    <property type="entry name" value="Glyco_trans_2-like"/>
</dbReference>
<dbReference type="InterPro" id="IPR029044">
    <property type="entry name" value="Nucleotide-diphossugar_trans"/>
</dbReference>
<feature type="transmembrane region" description="Helical" evidence="1">
    <location>
        <begin position="162"/>
        <end position="189"/>
    </location>
</feature>
<evidence type="ECO:0000313" key="3">
    <source>
        <dbReference type="EMBL" id="CAJ1371386.1"/>
    </source>
</evidence>
<keyword evidence="1" id="KW-1133">Transmembrane helix</keyword>
<dbReference type="EMBL" id="CAUJNA010000072">
    <property type="protein sequence ID" value="CAJ1371386.1"/>
    <property type="molecule type" value="Genomic_DNA"/>
</dbReference>
<organism evidence="3 4">
    <name type="scientific">Effrenium voratum</name>
    <dbReference type="NCBI Taxonomy" id="2562239"/>
    <lineage>
        <taxon>Eukaryota</taxon>
        <taxon>Sar</taxon>
        <taxon>Alveolata</taxon>
        <taxon>Dinophyceae</taxon>
        <taxon>Suessiales</taxon>
        <taxon>Symbiodiniaceae</taxon>
        <taxon>Effrenium</taxon>
    </lineage>
</organism>